<comment type="pathway">
    <text evidence="7">Protein modification; protein glycosylation.</text>
</comment>
<keyword evidence="5 7" id="KW-1133">Transmembrane helix</keyword>
<dbReference type="Proteomes" id="UP001175271">
    <property type="component" value="Unassembled WGS sequence"/>
</dbReference>
<dbReference type="EMBL" id="JAUCMV010000005">
    <property type="protein sequence ID" value="KAK0397817.1"/>
    <property type="molecule type" value="Genomic_DNA"/>
</dbReference>
<organism evidence="8 9">
    <name type="scientific">Steinernema hermaphroditum</name>
    <dbReference type="NCBI Taxonomy" id="289476"/>
    <lineage>
        <taxon>Eukaryota</taxon>
        <taxon>Metazoa</taxon>
        <taxon>Ecdysozoa</taxon>
        <taxon>Nematoda</taxon>
        <taxon>Chromadorea</taxon>
        <taxon>Rhabditida</taxon>
        <taxon>Tylenchina</taxon>
        <taxon>Panagrolaimomorpha</taxon>
        <taxon>Strongyloidoidea</taxon>
        <taxon>Steinernematidae</taxon>
        <taxon>Steinernema</taxon>
    </lineage>
</organism>
<comment type="subcellular location">
    <subcellularLocation>
        <location evidence="1 7">Endoplasmic reticulum membrane</location>
        <topology evidence="1 7">Multi-pass membrane protein</topology>
    </subcellularLocation>
</comment>
<dbReference type="PANTHER" id="PTHR16433:SF0">
    <property type="entry name" value="DOLICHOL-PHOSPHATE MANNOSYLTRANSFERASE SUBUNIT 3"/>
    <property type="match status" value="1"/>
</dbReference>
<feature type="transmembrane region" description="Helical" evidence="7">
    <location>
        <begin position="29"/>
        <end position="53"/>
    </location>
</feature>
<sequence>MASQLVKYLAVVTVFALFWLSLLPLDYVIITYAPIIAIMLLGIYAVLSVLYGVATFNDCEYAKVSLQKEISEARADLAERKLIKSD</sequence>
<keyword evidence="3 7" id="KW-0812">Transmembrane</keyword>
<reference evidence="8" key="1">
    <citation type="submission" date="2023-06" db="EMBL/GenBank/DDBJ databases">
        <title>Genomic analysis of the entomopathogenic nematode Steinernema hermaphroditum.</title>
        <authorList>
            <person name="Schwarz E.M."/>
            <person name="Heppert J.K."/>
            <person name="Baniya A."/>
            <person name="Schwartz H.T."/>
            <person name="Tan C.-H."/>
            <person name="Antoshechkin I."/>
            <person name="Sternberg P.W."/>
            <person name="Goodrich-Blair H."/>
            <person name="Dillman A.R."/>
        </authorList>
    </citation>
    <scope>NUCLEOTIDE SEQUENCE</scope>
    <source>
        <strain evidence="8">PS9179</strain>
        <tissue evidence="8">Whole animal</tissue>
    </source>
</reference>
<keyword evidence="6 7" id="KW-0472">Membrane</keyword>
<evidence type="ECO:0000256" key="5">
    <source>
        <dbReference type="ARBA" id="ARBA00022989"/>
    </source>
</evidence>
<evidence type="ECO:0000256" key="1">
    <source>
        <dbReference type="ARBA" id="ARBA00004477"/>
    </source>
</evidence>
<dbReference type="GO" id="GO:0033185">
    <property type="term" value="C:dolichol-phosphate-mannose synthase complex"/>
    <property type="evidence" value="ECO:0007669"/>
    <property type="project" value="TreeGrafter"/>
</dbReference>
<evidence type="ECO:0000313" key="9">
    <source>
        <dbReference type="Proteomes" id="UP001175271"/>
    </source>
</evidence>
<evidence type="ECO:0000256" key="7">
    <source>
        <dbReference type="RuleBase" id="RU365085"/>
    </source>
</evidence>
<comment type="function">
    <text evidence="7">Stabilizer subunit of the dolichol-phosphate mannose (DPM) synthase complex; tethers catalytic subunit to the ER.</text>
</comment>
<dbReference type="AlphaFoldDB" id="A0AA39LHU6"/>
<proteinExistence type="inferred from homology"/>
<evidence type="ECO:0000256" key="4">
    <source>
        <dbReference type="ARBA" id="ARBA00022824"/>
    </source>
</evidence>
<comment type="subunit">
    <text evidence="7">Component of the dolichol-phosphate mannose (DPM) synthase complex.</text>
</comment>
<gene>
    <name evidence="8" type="ORF">QR680_002283</name>
</gene>
<dbReference type="GO" id="GO:0006506">
    <property type="term" value="P:GPI anchor biosynthetic process"/>
    <property type="evidence" value="ECO:0007669"/>
    <property type="project" value="TreeGrafter"/>
</dbReference>
<dbReference type="Pfam" id="PF08285">
    <property type="entry name" value="DPM3"/>
    <property type="match status" value="1"/>
</dbReference>
<name>A0AA39LHU6_9BILA</name>
<protein>
    <recommendedName>
        <fullName evidence="7">Dolichol-phosphate mannosyltransferase subunit 3</fullName>
    </recommendedName>
</protein>
<dbReference type="InterPro" id="IPR013174">
    <property type="entry name" value="DPM3"/>
</dbReference>
<evidence type="ECO:0000256" key="2">
    <source>
        <dbReference type="ARBA" id="ARBA00010430"/>
    </source>
</evidence>
<keyword evidence="4 7" id="KW-0256">Endoplasmic reticulum</keyword>
<dbReference type="PANTHER" id="PTHR16433">
    <property type="entry name" value="DOLICHOL-PHOSPHATE MANNOSYLTRANSFERASE SUBUNIT 3"/>
    <property type="match status" value="1"/>
</dbReference>
<evidence type="ECO:0000256" key="6">
    <source>
        <dbReference type="ARBA" id="ARBA00023136"/>
    </source>
</evidence>
<dbReference type="GO" id="GO:0005789">
    <property type="term" value="C:endoplasmic reticulum membrane"/>
    <property type="evidence" value="ECO:0007669"/>
    <property type="project" value="UniProtKB-SubCell"/>
</dbReference>
<evidence type="ECO:0000313" key="8">
    <source>
        <dbReference type="EMBL" id="KAK0397817.1"/>
    </source>
</evidence>
<feature type="transmembrane region" description="Helical" evidence="7">
    <location>
        <begin position="5"/>
        <end position="23"/>
    </location>
</feature>
<comment type="caution">
    <text evidence="8">The sequence shown here is derived from an EMBL/GenBank/DDBJ whole genome shotgun (WGS) entry which is preliminary data.</text>
</comment>
<accession>A0AA39LHU6</accession>
<comment type="similarity">
    <text evidence="2 7">Belongs to the DPM3 family.</text>
</comment>
<evidence type="ECO:0000256" key="3">
    <source>
        <dbReference type="ARBA" id="ARBA00022692"/>
    </source>
</evidence>
<keyword evidence="9" id="KW-1185">Reference proteome</keyword>